<feature type="compositionally biased region" description="Basic and acidic residues" evidence="1">
    <location>
        <begin position="72"/>
        <end position="86"/>
    </location>
</feature>
<keyword evidence="3" id="KW-1185">Reference proteome</keyword>
<feature type="region of interest" description="Disordered" evidence="1">
    <location>
        <begin position="1"/>
        <end position="35"/>
    </location>
</feature>
<evidence type="ECO:0000313" key="2">
    <source>
        <dbReference type="EMBL" id="KAI0306032.1"/>
    </source>
</evidence>
<protein>
    <recommendedName>
        <fullName evidence="4">NTF2 domain-containing protein</fullName>
    </recommendedName>
</protein>
<comment type="caution">
    <text evidence="2">The sequence shown here is derived from an EMBL/GenBank/DDBJ whole genome shotgun (WGS) entry which is preliminary data.</text>
</comment>
<feature type="compositionally biased region" description="Low complexity" evidence="1">
    <location>
        <begin position="87"/>
        <end position="99"/>
    </location>
</feature>
<organism evidence="2 3">
    <name type="scientific">Multifurca ochricompacta</name>
    <dbReference type="NCBI Taxonomy" id="376703"/>
    <lineage>
        <taxon>Eukaryota</taxon>
        <taxon>Fungi</taxon>
        <taxon>Dikarya</taxon>
        <taxon>Basidiomycota</taxon>
        <taxon>Agaricomycotina</taxon>
        <taxon>Agaricomycetes</taxon>
        <taxon>Russulales</taxon>
        <taxon>Russulaceae</taxon>
        <taxon>Multifurca</taxon>
    </lineage>
</organism>
<feature type="region of interest" description="Disordered" evidence="1">
    <location>
        <begin position="70"/>
        <end position="159"/>
    </location>
</feature>
<dbReference type="EMBL" id="WTXG01000004">
    <property type="protein sequence ID" value="KAI0306032.1"/>
    <property type="molecule type" value="Genomic_DNA"/>
</dbReference>
<feature type="region of interest" description="Disordered" evidence="1">
    <location>
        <begin position="257"/>
        <end position="333"/>
    </location>
</feature>
<gene>
    <name evidence="2" type="ORF">B0F90DRAFT_1695502</name>
</gene>
<feature type="compositionally biased region" description="Polar residues" evidence="1">
    <location>
        <begin position="123"/>
        <end position="134"/>
    </location>
</feature>
<name>A0AAD4M912_9AGAM</name>
<feature type="compositionally biased region" description="Pro residues" evidence="1">
    <location>
        <begin position="591"/>
        <end position="601"/>
    </location>
</feature>
<feature type="compositionally biased region" description="Polar residues" evidence="1">
    <location>
        <begin position="8"/>
        <end position="22"/>
    </location>
</feature>
<feature type="region of interest" description="Disordered" evidence="1">
    <location>
        <begin position="498"/>
        <end position="605"/>
    </location>
</feature>
<evidence type="ECO:0000313" key="3">
    <source>
        <dbReference type="Proteomes" id="UP001203297"/>
    </source>
</evidence>
<reference evidence="2" key="1">
    <citation type="journal article" date="2022" name="New Phytol.">
        <title>Evolutionary transition to the ectomycorrhizal habit in the genomes of a hyperdiverse lineage of mushroom-forming fungi.</title>
        <authorList>
            <person name="Looney B."/>
            <person name="Miyauchi S."/>
            <person name="Morin E."/>
            <person name="Drula E."/>
            <person name="Courty P.E."/>
            <person name="Kohler A."/>
            <person name="Kuo A."/>
            <person name="LaButti K."/>
            <person name="Pangilinan J."/>
            <person name="Lipzen A."/>
            <person name="Riley R."/>
            <person name="Andreopoulos W."/>
            <person name="He G."/>
            <person name="Johnson J."/>
            <person name="Nolan M."/>
            <person name="Tritt A."/>
            <person name="Barry K.W."/>
            <person name="Grigoriev I.V."/>
            <person name="Nagy L.G."/>
            <person name="Hibbett D."/>
            <person name="Henrissat B."/>
            <person name="Matheny P.B."/>
            <person name="Labbe J."/>
            <person name="Martin F.M."/>
        </authorList>
    </citation>
    <scope>NUCLEOTIDE SEQUENCE</scope>
    <source>
        <strain evidence="2">BPL690</strain>
    </source>
</reference>
<sequence>MFRPWYPPTQNNSISYRPSQHYATARSHSRSENEQLNKSLNLNNRHHLHPPVVNSVINTPPLLRVDFSEPTESIRRAPDPAMRLEHSTSAPSMSTSRSTTPKRRKLGNSPPTTDIKRRFPIGSMNSTFTSTLSVSPVKREPSLSPELPAEPQPTTSGSRRYAPLPQECEKSHPNYKTARNVWARREEEALKRLGLTVVRTFIREDGMVIDWEVTGIEPTDAGAVIERASLLNDVATRNLPIQPVEKTWSSPAIISRDSNQAQADRKSSVPSRFEVAPPIDSSRRASVGDSGPVVSTGYISDGFRDPGQKGQSHRQRVAKHANPGASNPTPVPRLAEDVTRDDVPIVHKLSWHPVALQLPASPTPDHLASFMYPQTTSIAPQCSTPISNQAWRLSSGPQGPRLSSQQRNSSLQSSQPLPSPSQRALDALQHILELKRQIGRRPSHLPQLFASSSSPSPSLQKSIPTLKAPQNNSPSERPAVSSADAVAAAINESARLGRVGSESLSEPSMPLRVYKRRTSPAASLVRKKDSTPALPSEAGRSARGTLSPGRISTPSITILAPTGMSPRSQKGELASSSYMGNEYDELELSYPPSPPPPPPDSIPHHLPLGLADTAGRPSFNLVPPTPEENSVMRSKALRYLERYCQTFDMDRRALAGAYTPDATFSCCPHNLHARGRDGILETLQALGCGLLFSGNRVEYDVTYLGPALGVLLVVFGIKSDARYNTQVGYTMSFVLRPVREDQDSTVMGLWPLVAIVHQMILREGF</sequence>
<feature type="compositionally biased region" description="Low complexity" evidence="1">
    <location>
        <begin position="400"/>
        <end position="422"/>
    </location>
</feature>
<dbReference type="AlphaFoldDB" id="A0AAD4M912"/>
<feature type="compositionally biased region" description="Polar residues" evidence="1">
    <location>
        <begin position="459"/>
        <end position="475"/>
    </location>
</feature>
<evidence type="ECO:0000256" key="1">
    <source>
        <dbReference type="SAM" id="MobiDB-lite"/>
    </source>
</evidence>
<dbReference type="Proteomes" id="UP001203297">
    <property type="component" value="Unassembled WGS sequence"/>
</dbReference>
<feature type="region of interest" description="Disordered" evidence="1">
    <location>
        <begin position="445"/>
        <end position="483"/>
    </location>
</feature>
<accession>A0AAD4M912</accession>
<feature type="region of interest" description="Disordered" evidence="1">
    <location>
        <begin position="388"/>
        <end position="422"/>
    </location>
</feature>
<feature type="compositionally biased region" description="Low complexity" evidence="1">
    <location>
        <begin position="142"/>
        <end position="153"/>
    </location>
</feature>
<evidence type="ECO:0008006" key="4">
    <source>
        <dbReference type="Google" id="ProtNLM"/>
    </source>
</evidence>
<dbReference type="Gene3D" id="3.10.450.50">
    <property type="match status" value="1"/>
</dbReference>
<dbReference type="InterPro" id="IPR032710">
    <property type="entry name" value="NTF2-like_dom_sf"/>
</dbReference>
<dbReference type="SUPFAM" id="SSF54427">
    <property type="entry name" value="NTF2-like"/>
    <property type="match status" value="1"/>
</dbReference>
<proteinExistence type="predicted"/>
<feature type="compositionally biased region" description="Polar residues" evidence="1">
    <location>
        <begin position="388"/>
        <end position="397"/>
    </location>
</feature>